<evidence type="ECO:0000256" key="1">
    <source>
        <dbReference type="SAM" id="SignalP"/>
    </source>
</evidence>
<accession>A0A6L6IWL3</accession>
<evidence type="ECO:0000313" key="3">
    <source>
        <dbReference type="Proteomes" id="UP000478740"/>
    </source>
</evidence>
<dbReference type="Proteomes" id="UP000478740">
    <property type="component" value="Unassembled WGS sequence"/>
</dbReference>
<evidence type="ECO:0000313" key="2">
    <source>
        <dbReference type="EMBL" id="MTH64279.1"/>
    </source>
</evidence>
<proteinExistence type="predicted"/>
<comment type="caution">
    <text evidence="2">The sequence shown here is derived from an EMBL/GenBank/DDBJ whole genome shotgun (WGS) entry which is preliminary data.</text>
</comment>
<organism evidence="2 3">
    <name type="scientific">Paracoccus shanxieyensis</name>
    <dbReference type="NCBI Taxonomy" id="2675752"/>
    <lineage>
        <taxon>Bacteria</taxon>
        <taxon>Pseudomonadati</taxon>
        <taxon>Pseudomonadota</taxon>
        <taxon>Alphaproteobacteria</taxon>
        <taxon>Rhodobacterales</taxon>
        <taxon>Paracoccaceae</taxon>
        <taxon>Paracoccus</taxon>
    </lineage>
</organism>
<keyword evidence="1" id="KW-0732">Signal</keyword>
<gene>
    <name evidence="2" type="ORF">GL284_08345</name>
</gene>
<dbReference type="EMBL" id="WMII01000006">
    <property type="protein sequence ID" value="MTH64279.1"/>
    <property type="molecule type" value="Genomic_DNA"/>
</dbReference>
<feature type="chain" id="PRO_5026663897" evidence="1">
    <location>
        <begin position="24"/>
        <end position="149"/>
    </location>
</feature>
<reference evidence="2 3" key="1">
    <citation type="submission" date="2019-11" db="EMBL/GenBank/DDBJ databases">
        <authorList>
            <person name="Dong K."/>
        </authorList>
    </citation>
    <scope>NUCLEOTIDE SEQUENCE [LARGE SCALE GENOMIC DNA]</scope>
    <source>
        <strain evidence="2 3">DK608</strain>
    </source>
</reference>
<name>A0A6L6IWL3_9RHOB</name>
<keyword evidence="3" id="KW-1185">Reference proteome</keyword>
<sequence>MPRQLVIALGIAALAGPLTCALAGPADARDLGQSVARCQAIASDSQRLACFDALAAPGAIASFSGKGSGISQPFQIDAPARLNFSSQDVVMVIYLLDAAGAVVQNLHRAGAGDGTFLIRQPGRYSVQVNATGLWQIQIVPETAPAEAGG</sequence>
<dbReference type="AlphaFoldDB" id="A0A6L6IWL3"/>
<feature type="signal peptide" evidence="1">
    <location>
        <begin position="1"/>
        <end position="23"/>
    </location>
</feature>
<protein>
    <submittedName>
        <fullName evidence="2">Uncharacterized protein</fullName>
    </submittedName>
</protein>
<dbReference type="RefSeq" id="WP_155044140.1">
    <property type="nucleotide sequence ID" value="NZ_WMIH01000006.1"/>
</dbReference>